<keyword evidence="1" id="KW-0812">Transmembrane</keyword>
<feature type="transmembrane region" description="Helical" evidence="1">
    <location>
        <begin position="35"/>
        <end position="57"/>
    </location>
</feature>
<feature type="non-terminal residue" evidence="2">
    <location>
        <position position="81"/>
    </location>
</feature>
<proteinExistence type="predicted"/>
<evidence type="ECO:0000313" key="2">
    <source>
        <dbReference type="EMBL" id="KMW67270.1"/>
    </source>
</evidence>
<feature type="non-terminal residue" evidence="2">
    <location>
        <position position="1"/>
    </location>
</feature>
<dbReference type="Proteomes" id="UP000007802">
    <property type="component" value="Unassembled WGS sequence"/>
</dbReference>
<protein>
    <submittedName>
        <fullName evidence="2">Uncharacterized protein</fullName>
    </submittedName>
</protein>
<organism evidence="2">
    <name type="scientific">Ajellomyces dermatitidis (strain ATCC 18188 / CBS 674.68)</name>
    <name type="common">Blastomyces dermatitidis</name>
    <dbReference type="NCBI Taxonomy" id="653446"/>
    <lineage>
        <taxon>Eukaryota</taxon>
        <taxon>Fungi</taxon>
        <taxon>Dikarya</taxon>
        <taxon>Ascomycota</taxon>
        <taxon>Pezizomycotina</taxon>
        <taxon>Eurotiomycetes</taxon>
        <taxon>Eurotiomycetidae</taxon>
        <taxon>Onygenales</taxon>
        <taxon>Ajellomycetaceae</taxon>
        <taxon>Blastomyces</taxon>
    </lineage>
</organism>
<accession>A0A0J9EPX5</accession>
<gene>
    <name evidence="2" type="ORF">BDDG_12016</name>
</gene>
<keyword evidence="1" id="KW-0472">Membrane</keyword>
<dbReference type="AlphaFoldDB" id="A0A0J9EPX5"/>
<evidence type="ECO:0000256" key="1">
    <source>
        <dbReference type="SAM" id="Phobius"/>
    </source>
</evidence>
<sequence length="81" mass="9466">LTVSLSSFCEKALIQSLISITTYLHCVKQLKKRRILYICFFSHFCYFYCICNNNFYLSISITLQKDIISVLIRSLDTQAVQ</sequence>
<name>A0A0J9EPX5_AJEDA</name>
<dbReference type="EMBL" id="GG749419">
    <property type="protein sequence ID" value="KMW67270.1"/>
    <property type="molecule type" value="Genomic_DNA"/>
</dbReference>
<keyword evidence="1" id="KW-1133">Transmembrane helix</keyword>
<reference evidence="2" key="1">
    <citation type="submission" date="2010-03" db="EMBL/GenBank/DDBJ databases">
        <title>Annotation of Blastomyces dermatitidis strain ATCC 18188.</title>
        <authorList>
            <consortium name="The Broad Institute Genome Sequencing Platform"/>
            <consortium name="Broad Institute Genome Sequencing Center for Infectious Disease."/>
            <person name="Cuomo C."/>
            <person name="Klein B."/>
            <person name="Sullivan T."/>
            <person name="Heitman J."/>
            <person name="Young S."/>
            <person name="Zeng Q."/>
            <person name="Gargeya S."/>
            <person name="Alvarado L."/>
            <person name="Berlin A.M."/>
            <person name="Chapman S.B."/>
            <person name="Chen Z."/>
            <person name="Freedman E."/>
            <person name="Gellesch M."/>
            <person name="Goldberg J."/>
            <person name="Griggs A."/>
            <person name="Gujja S."/>
            <person name="Heilman E."/>
            <person name="Heiman D."/>
            <person name="Howarth C."/>
            <person name="Mehta T."/>
            <person name="Neiman D."/>
            <person name="Pearson M."/>
            <person name="Roberts A."/>
            <person name="Saif S."/>
            <person name="Shea T."/>
            <person name="Shenoy N."/>
            <person name="Sisk P."/>
            <person name="Stolte C."/>
            <person name="Sykes S."/>
            <person name="White J."/>
            <person name="Yandava C."/>
            <person name="Haas B."/>
            <person name="Nusbaum C."/>
            <person name="Birren B."/>
        </authorList>
    </citation>
    <scope>NUCLEOTIDE SEQUENCE</scope>
    <source>
        <strain evidence="2">ATCC 18188</strain>
    </source>
</reference>